<proteinExistence type="predicted"/>
<dbReference type="EMBL" id="KX855660">
    <property type="protein sequence ID" value="AQQ80295.1"/>
    <property type="molecule type" value="Genomic_DNA"/>
</dbReference>
<evidence type="ECO:0000256" key="1">
    <source>
        <dbReference type="SAM" id="MobiDB-lite"/>
    </source>
</evidence>
<name>A0A1S5YE54_9BBAC</name>
<feature type="region of interest" description="Disordered" evidence="1">
    <location>
        <begin position="93"/>
        <end position="122"/>
    </location>
</feature>
<evidence type="ECO:0000313" key="2">
    <source>
        <dbReference type="EMBL" id="AQQ80295.1"/>
    </source>
</evidence>
<dbReference type="KEGG" id="vg:39105859"/>
<sequence>MNTELDMLELYDNAQLYPEIMLEEGDVAIPPQQEIEMLKPQEAAAVEVLTPQEAGVQTEALKPREDIKAQLMEMLKPQDAQLMWCEQDEEAVNCEEEEEEEEEEDEEEDCGGGAAHSKQTKSFTMDDLMQRLRKAQTHIFAASYKNAEEEINYLVRKCEHRMSIRKRSVTKRPKKVLSSYVHVYCGKRSMGFYNNSFEKARHITGMVPYVTIRCGLKSEKEGTEVVRHIKKAAGKYLYKCDATHKKHMNVYKNKIYKCVDLIWECVQQKKYDVVYKNTEWQARVEELPHVESETSD</sequence>
<accession>A0A1S5YE54</accession>
<organism evidence="2 3">
    <name type="scientific">Betabaculovirus altermyunipunctae</name>
    <dbReference type="NCBI Taxonomy" id="3051996"/>
    <lineage>
        <taxon>Viruses</taxon>
        <taxon>Viruses incertae sedis</taxon>
        <taxon>Naldaviricetes</taxon>
        <taxon>Lefavirales</taxon>
        <taxon>Baculoviridae</taxon>
        <taxon>Betabaculovirus</taxon>
    </lineage>
</organism>
<keyword evidence="3" id="KW-1185">Reference proteome</keyword>
<dbReference type="RefSeq" id="YP_009345746.1">
    <property type="nucleotide sequence ID" value="NC_033780.2"/>
</dbReference>
<dbReference type="Proteomes" id="UP000203651">
    <property type="component" value="Segment"/>
</dbReference>
<evidence type="ECO:0000313" key="3">
    <source>
        <dbReference type="Proteomes" id="UP000203651"/>
    </source>
</evidence>
<feature type="compositionally biased region" description="Acidic residues" evidence="1">
    <location>
        <begin position="93"/>
        <end position="110"/>
    </location>
</feature>
<reference evidence="2 3" key="1">
    <citation type="journal article" date="2017" name="PLoS ONE">
        <title>The Complete Genome Sequence of a Second Distinct Betabaculovirus from the True Armyworm, Mythimna unipuncta.</title>
        <authorList>
            <person name="Harrison R.L."/>
            <person name="Rowley D.L."/>
            <person name="Mowery J."/>
            <person name="Bauchan G.R."/>
            <person name="Theilmann D.A."/>
            <person name="Rohrmann G.F."/>
            <person name="Erlandson M.A."/>
        </authorList>
    </citation>
    <scope>NUCLEOTIDE SEQUENCE [LARGE SCALE GENOMIC DNA]</scope>
    <source>
        <strain evidence="2">MyunGV#8</strain>
    </source>
</reference>
<protein>
    <submittedName>
        <fullName evidence="2">ORF28</fullName>
    </submittedName>
</protein>
<dbReference type="GeneID" id="39105859"/>